<accession>A0A8B8CJA1</accession>
<protein>
    <submittedName>
        <fullName evidence="3">Uncharacterized protein LOC111119748 isoform X1</fullName>
    </submittedName>
</protein>
<dbReference type="OrthoDB" id="6161590at2759"/>
<feature type="compositionally biased region" description="Low complexity" evidence="1">
    <location>
        <begin position="288"/>
        <end position="298"/>
    </location>
</feature>
<feature type="region of interest" description="Disordered" evidence="1">
    <location>
        <begin position="17"/>
        <end position="43"/>
    </location>
</feature>
<feature type="region of interest" description="Disordered" evidence="1">
    <location>
        <begin position="127"/>
        <end position="220"/>
    </location>
</feature>
<evidence type="ECO:0000256" key="1">
    <source>
        <dbReference type="SAM" id="MobiDB-lite"/>
    </source>
</evidence>
<dbReference type="RefSeq" id="XP_022315912.1">
    <property type="nucleotide sequence ID" value="XM_022460204.1"/>
</dbReference>
<dbReference type="AlphaFoldDB" id="A0A8B8CJA1"/>
<dbReference type="KEGG" id="cvn:111119748"/>
<organism evidence="2 3">
    <name type="scientific">Crassostrea virginica</name>
    <name type="common">Eastern oyster</name>
    <dbReference type="NCBI Taxonomy" id="6565"/>
    <lineage>
        <taxon>Eukaryota</taxon>
        <taxon>Metazoa</taxon>
        <taxon>Spiralia</taxon>
        <taxon>Lophotrochozoa</taxon>
        <taxon>Mollusca</taxon>
        <taxon>Bivalvia</taxon>
        <taxon>Autobranchia</taxon>
        <taxon>Pteriomorphia</taxon>
        <taxon>Ostreida</taxon>
        <taxon>Ostreoidea</taxon>
        <taxon>Ostreidae</taxon>
        <taxon>Crassostrea</taxon>
    </lineage>
</organism>
<feature type="region of interest" description="Disordered" evidence="1">
    <location>
        <begin position="262"/>
        <end position="300"/>
    </location>
</feature>
<gene>
    <name evidence="3" type="primary">LOC111119748</name>
</gene>
<proteinExistence type="predicted"/>
<keyword evidence="2" id="KW-1185">Reference proteome</keyword>
<feature type="compositionally biased region" description="Basic and acidic residues" evidence="1">
    <location>
        <begin position="541"/>
        <end position="551"/>
    </location>
</feature>
<feature type="compositionally biased region" description="Basic residues" evidence="1">
    <location>
        <begin position="265"/>
        <end position="279"/>
    </location>
</feature>
<dbReference type="InterPro" id="IPR015943">
    <property type="entry name" value="WD40/YVTN_repeat-like_dom_sf"/>
</dbReference>
<feature type="region of interest" description="Disordered" evidence="1">
    <location>
        <begin position="506"/>
        <end position="570"/>
    </location>
</feature>
<feature type="compositionally biased region" description="Polar residues" evidence="1">
    <location>
        <begin position="552"/>
        <end position="562"/>
    </location>
</feature>
<reference evidence="3" key="1">
    <citation type="submission" date="2025-08" db="UniProtKB">
        <authorList>
            <consortium name="RefSeq"/>
        </authorList>
    </citation>
    <scope>IDENTIFICATION</scope>
    <source>
        <tissue evidence="3">Whole sample</tissue>
    </source>
</reference>
<dbReference type="Proteomes" id="UP000694844">
    <property type="component" value="Chromosome 2"/>
</dbReference>
<evidence type="ECO:0000313" key="3">
    <source>
        <dbReference type="RefSeq" id="XP_022315912.1"/>
    </source>
</evidence>
<evidence type="ECO:0000313" key="2">
    <source>
        <dbReference type="Proteomes" id="UP000694844"/>
    </source>
</evidence>
<dbReference type="GeneID" id="111119748"/>
<feature type="compositionally biased region" description="Basic residues" evidence="1">
    <location>
        <begin position="32"/>
        <end position="43"/>
    </location>
</feature>
<dbReference type="InterPro" id="IPR036322">
    <property type="entry name" value="WD40_repeat_dom_sf"/>
</dbReference>
<dbReference type="SUPFAM" id="SSF50978">
    <property type="entry name" value="WD40 repeat-like"/>
    <property type="match status" value="1"/>
</dbReference>
<dbReference type="Gene3D" id="2.130.10.10">
    <property type="entry name" value="YVTN repeat-like/Quinoprotein amine dehydrogenase"/>
    <property type="match status" value="1"/>
</dbReference>
<name>A0A8B8CJA1_CRAVI</name>
<feature type="compositionally biased region" description="Polar residues" evidence="1">
    <location>
        <begin position="137"/>
        <end position="163"/>
    </location>
</feature>
<sequence>MDEEKSMHEKLARLRKDYERTQNKLQKSIQKSIRKSKAKAHVRKVLHEQEMLRKKEKEHIEFKDDEINKKGTEEIGVNNVGSSCSSAVNVDDKKTVQVFEPPGENNLLSEQKPVLLSDLQKCDLVTADNKTRENKKISSLTDGQCTNYDKSVSSGSLPSSAESNGKRSLSLKTRRRKTLSPNTFSRKKNAAAEKANETVQPNLCEGEGKENVNNGESNDTKMELKDDVQGLPPTSSLSEITQSPNAFDSELDLFPSSLETCDKIKTKRKRGRPLKHRRASLPAPMKVSNKSSSESQESPDMGTLMLVQESLGVGSPIERRKTRNSRFCQPILISSLFQYIIDEAKRKQREDFALPTIVFGKLMDGKDLDECDFKVVSDDIEDGKEKKEQEQDLVSTSDPVTLKHSIDTSASGEIKCLGNEEEIKQKCKEKEMAMGFPDNISSSAAQCDAISSSSQSDSLGSHKRVNSELIVVSDAVYDSTCTKNGTIVPEEMQIEKDLQLDAEYNTEEETNKTNDISSPAKSYDQPICPGAHQSTTMTEVQHGEEDSHTENDLNNSVSSDQQTESDDDNFGDILLGRMAAQFPIDDPVIQSFVTMVPLNKKKTEVVVCLCKKSLCVFGSNREQFVCLQKWAFPVGQTAVRGDMMLPKSSEVRFVAIVEEAAERWLYSAVFHEDKAFPLFKISDLPVSTAQFHVCSVGYNEVIISQSNYDFIHLMKYTMDCESKSLLRTTSLEEVTGALENVCCIQGQQQGVVGYTKDGLLHIWNHELGVLAVTINLAVYWPHSSHLVSVYHEKGYLFCPLLASSDCFLAGCMMLVNPTNCQTKVLFPFNSKKWKGCQSAFVLEEYIAALNNSGFLHIWDKFNGEMVSCMENADITGMSCHRNNIILSRPCCLHCFTLK</sequence>